<dbReference type="AlphaFoldDB" id="B4MTG8"/>
<dbReference type="KEGG" id="dwi:6641518"/>
<gene>
    <name evidence="3" type="primary">Dwil\GK23834</name>
    <name evidence="3" type="ORF">Dwil_GK23834</name>
</gene>
<accession>B4MTG8</accession>
<dbReference type="InterPro" id="IPR001304">
    <property type="entry name" value="C-type_lectin-like"/>
</dbReference>
<dbReference type="EMBL" id="CH963852">
    <property type="protein sequence ID" value="EDW75407.1"/>
    <property type="molecule type" value="Genomic_DNA"/>
</dbReference>
<dbReference type="PhylomeDB" id="B4MTG8"/>
<dbReference type="InterPro" id="IPR016186">
    <property type="entry name" value="C-type_lectin-like/link_sf"/>
</dbReference>
<protein>
    <recommendedName>
        <fullName evidence="2">C-type lectin domain-containing protein</fullName>
    </recommendedName>
</protein>
<dbReference type="SMR" id="B4MTG8"/>
<feature type="domain" description="C-type lectin" evidence="2">
    <location>
        <begin position="47"/>
        <end position="162"/>
    </location>
</feature>
<sequence length="184" mass="21512">MPDYTVLTIALLACLVVNSTSYDKYTIEFYPGNRNNVTMNTEPFMKINDSYYYFGMHAVNWYVAYEKCRVLKSELVTFETAEEFEAIVNYLTVRGEKRDFWTSGNDLGFEGLFNWFTTGQGITISKWAPRQPDNYQGKENCMHMGYVWPDSTEYQLNDRPCTDYFIPYICEAPAQETISLVVWK</sequence>
<dbReference type="OMA" id="CHDDASS"/>
<dbReference type="InterPro" id="IPR016187">
    <property type="entry name" value="CTDL_fold"/>
</dbReference>
<evidence type="ECO:0000259" key="2">
    <source>
        <dbReference type="PROSITE" id="PS50041"/>
    </source>
</evidence>
<dbReference type="HOGENOM" id="CLU_049894_13_2_1"/>
<evidence type="ECO:0000313" key="4">
    <source>
        <dbReference type="Proteomes" id="UP000007798"/>
    </source>
</evidence>
<dbReference type="InParanoid" id="B4MTG8"/>
<keyword evidence="4" id="KW-1185">Reference proteome</keyword>
<evidence type="ECO:0000256" key="1">
    <source>
        <dbReference type="SAM" id="SignalP"/>
    </source>
</evidence>
<dbReference type="InterPro" id="IPR050111">
    <property type="entry name" value="C-type_lectin/snaclec_domain"/>
</dbReference>
<dbReference type="CDD" id="cd00037">
    <property type="entry name" value="CLECT"/>
    <property type="match status" value="1"/>
</dbReference>
<feature type="chain" id="PRO_5002818702" description="C-type lectin domain-containing protein" evidence="1">
    <location>
        <begin position="22"/>
        <end position="184"/>
    </location>
</feature>
<dbReference type="PANTHER" id="PTHR22803">
    <property type="entry name" value="MANNOSE, PHOSPHOLIPASE, LECTIN RECEPTOR RELATED"/>
    <property type="match status" value="1"/>
</dbReference>
<dbReference type="OrthoDB" id="15567at2759"/>
<proteinExistence type="predicted"/>
<dbReference type="Gene3D" id="3.10.100.10">
    <property type="entry name" value="Mannose-Binding Protein A, subunit A"/>
    <property type="match status" value="1"/>
</dbReference>
<dbReference type="SUPFAM" id="SSF56436">
    <property type="entry name" value="C-type lectin-like"/>
    <property type="match status" value="1"/>
</dbReference>
<feature type="signal peptide" evidence="1">
    <location>
        <begin position="1"/>
        <end position="21"/>
    </location>
</feature>
<dbReference type="Pfam" id="PF00059">
    <property type="entry name" value="Lectin_C"/>
    <property type="match status" value="1"/>
</dbReference>
<evidence type="ECO:0000313" key="3">
    <source>
        <dbReference type="EMBL" id="EDW75407.1"/>
    </source>
</evidence>
<dbReference type="PROSITE" id="PS50041">
    <property type="entry name" value="C_TYPE_LECTIN_2"/>
    <property type="match status" value="1"/>
</dbReference>
<dbReference type="SMART" id="SM00034">
    <property type="entry name" value="CLECT"/>
    <property type="match status" value="1"/>
</dbReference>
<dbReference type="Proteomes" id="UP000007798">
    <property type="component" value="Unassembled WGS sequence"/>
</dbReference>
<reference evidence="3 4" key="1">
    <citation type="journal article" date="2007" name="Nature">
        <title>Evolution of genes and genomes on the Drosophila phylogeny.</title>
        <authorList>
            <consortium name="Drosophila 12 Genomes Consortium"/>
            <person name="Clark A.G."/>
            <person name="Eisen M.B."/>
            <person name="Smith D.R."/>
            <person name="Bergman C.M."/>
            <person name="Oliver B."/>
            <person name="Markow T.A."/>
            <person name="Kaufman T.C."/>
            <person name="Kellis M."/>
            <person name="Gelbart W."/>
            <person name="Iyer V.N."/>
            <person name="Pollard D.A."/>
            <person name="Sackton T.B."/>
            <person name="Larracuente A.M."/>
            <person name="Singh N.D."/>
            <person name="Abad J.P."/>
            <person name="Abt D.N."/>
            <person name="Adryan B."/>
            <person name="Aguade M."/>
            <person name="Akashi H."/>
            <person name="Anderson W.W."/>
            <person name="Aquadro C.F."/>
            <person name="Ardell D.H."/>
            <person name="Arguello R."/>
            <person name="Artieri C.G."/>
            <person name="Barbash D.A."/>
            <person name="Barker D."/>
            <person name="Barsanti P."/>
            <person name="Batterham P."/>
            <person name="Batzoglou S."/>
            <person name="Begun D."/>
            <person name="Bhutkar A."/>
            <person name="Blanco E."/>
            <person name="Bosak S.A."/>
            <person name="Bradley R.K."/>
            <person name="Brand A.D."/>
            <person name="Brent M.R."/>
            <person name="Brooks A.N."/>
            <person name="Brown R.H."/>
            <person name="Butlin R.K."/>
            <person name="Caggese C."/>
            <person name="Calvi B.R."/>
            <person name="Bernardo de Carvalho A."/>
            <person name="Caspi A."/>
            <person name="Castrezana S."/>
            <person name="Celniker S.E."/>
            <person name="Chang J.L."/>
            <person name="Chapple C."/>
            <person name="Chatterji S."/>
            <person name="Chinwalla A."/>
            <person name="Civetta A."/>
            <person name="Clifton S.W."/>
            <person name="Comeron J.M."/>
            <person name="Costello J.C."/>
            <person name="Coyne J.A."/>
            <person name="Daub J."/>
            <person name="David R.G."/>
            <person name="Delcher A.L."/>
            <person name="Delehaunty K."/>
            <person name="Do C.B."/>
            <person name="Ebling H."/>
            <person name="Edwards K."/>
            <person name="Eickbush T."/>
            <person name="Evans J.D."/>
            <person name="Filipski A."/>
            <person name="Findeiss S."/>
            <person name="Freyhult E."/>
            <person name="Fulton L."/>
            <person name="Fulton R."/>
            <person name="Garcia A.C."/>
            <person name="Gardiner A."/>
            <person name="Garfield D.A."/>
            <person name="Garvin B.E."/>
            <person name="Gibson G."/>
            <person name="Gilbert D."/>
            <person name="Gnerre S."/>
            <person name="Godfrey J."/>
            <person name="Good R."/>
            <person name="Gotea V."/>
            <person name="Gravely B."/>
            <person name="Greenberg A.J."/>
            <person name="Griffiths-Jones S."/>
            <person name="Gross S."/>
            <person name="Guigo R."/>
            <person name="Gustafson E.A."/>
            <person name="Haerty W."/>
            <person name="Hahn M.W."/>
            <person name="Halligan D.L."/>
            <person name="Halpern A.L."/>
            <person name="Halter G.M."/>
            <person name="Han M.V."/>
            <person name="Heger A."/>
            <person name="Hillier L."/>
            <person name="Hinrichs A.S."/>
            <person name="Holmes I."/>
            <person name="Hoskins R.A."/>
            <person name="Hubisz M.J."/>
            <person name="Hultmark D."/>
            <person name="Huntley M.A."/>
            <person name="Jaffe D.B."/>
            <person name="Jagadeeshan S."/>
            <person name="Jeck W.R."/>
            <person name="Johnson J."/>
            <person name="Jones C.D."/>
            <person name="Jordan W.C."/>
            <person name="Karpen G.H."/>
            <person name="Kataoka E."/>
            <person name="Keightley P.D."/>
            <person name="Kheradpour P."/>
            <person name="Kirkness E.F."/>
            <person name="Koerich L.B."/>
            <person name="Kristiansen K."/>
            <person name="Kudrna D."/>
            <person name="Kulathinal R.J."/>
            <person name="Kumar S."/>
            <person name="Kwok R."/>
            <person name="Lander E."/>
            <person name="Langley C.H."/>
            <person name="Lapoint R."/>
            <person name="Lazzaro B.P."/>
            <person name="Lee S.J."/>
            <person name="Levesque L."/>
            <person name="Li R."/>
            <person name="Lin C.F."/>
            <person name="Lin M.F."/>
            <person name="Lindblad-Toh K."/>
            <person name="Llopart A."/>
            <person name="Long M."/>
            <person name="Low L."/>
            <person name="Lozovsky E."/>
            <person name="Lu J."/>
            <person name="Luo M."/>
            <person name="Machado C.A."/>
            <person name="Makalowski W."/>
            <person name="Marzo M."/>
            <person name="Matsuda M."/>
            <person name="Matzkin L."/>
            <person name="McAllister B."/>
            <person name="McBride C.S."/>
            <person name="McKernan B."/>
            <person name="McKernan K."/>
            <person name="Mendez-Lago M."/>
            <person name="Minx P."/>
            <person name="Mollenhauer M.U."/>
            <person name="Montooth K."/>
            <person name="Mount S.M."/>
            <person name="Mu X."/>
            <person name="Myers E."/>
            <person name="Negre B."/>
            <person name="Newfeld S."/>
            <person name="Nielsen R."/>
            <person name="Noor M.A."/>
            <person name="O'Grady P."/>
            <person name="Pachter L."/>
            <person name="Papaceit M."/>
            <person name="Parisi M.J."/>
            <person name="Parisi M."/>
            <person name="Parts L."/>
            <person name="Pedersen J.S."/>
            <person name="Pesole G."/>
            <person name="Phillippy A.M."/>
            <person name="Ponting C.P."/>
            <person name="Pop M."/>
            <person name="Porcelli D."/>
            <person name="Powell J.R."/>
            <person name="Prohaska S."/>
            <person name="Pruitt K."/>
            <person name="Puig M."/>
            <person name="Quesneville H."/>
            <person name="Ram K.R."/>
            <person name="Rand D."/>
            <person name="Rasmussen M.D."/>
            <person name="Reed L.K."/>
            <person name="Reenan R."/>
            <person name="Reily A."/>
            <person name="Remington K.A."/>
            <person name="Rieger T.T."/>
            <person name="Ritchie M.G."/>
            <person name="Robin C."/>
            <person name="Rogers Y.H."/>
            <person name="Rohde C."/>
            <person name="Rozas J."/>
            <person name="Rubenfield M.J."/>
            <person name="Ruiz A."/>
            <person name="Russo S."/>
            <person name="Salzberg S.L."/>
            <person name="Sanchez-Gracia A."/>
            <person name="Saranga D.J."/>
            <person name="Sato H."/>
            <person name="Schaeffer S.W."/>
            <person name="Schatz M.C."/>
            <person name="Schlenke T."/>
            <person name="Schwartz R."/>
            <person name="Segarra C."/>
            <person name="Singh R.S."/>
            <person name="Sirot L."/>
            <person name="Sirota M."/>
            <person name="Sisneros N.B."/>
            <person name="Smith C.D."/>
            <person name="Smith T.F."/>
            <person name="Spieth J."/>
            <person name="Stage D.E."/>
            <person name="Stark A."/>
            <person name="Stephan W."/>
            <person name="Strausberg R.L."/>
            <person name="Strempel S."/>
            <person name="Sturgill D."/>
            <person name="Sutton G."/>
            <person name="Sutton G.G."/>
            <person name="Tao W."/>
            <person name="Teichmann S."/>
            <person name="Tobari Y.N."/>
            <person name="Tomimura Y."/>
            <person name="Tsolas J.M."/>
            <person name="Valente V.L."/>
            <person name="Venter E."/>
            <person name="Venter J.C."/>
            <person name="Vicario S."/>
            <person name="Vieira F.G."/>
            <person name="Vilella A.J."/>
            <person name="Villasante A."/>
            <person name="Walenz B."/>
            <person name="Wang J."/>
            <person name="Wasserman M."/>
            <person name="Watts T."/>
            <person name="Wilson D."/>
            <person name="Wilson R.K."/>
            <person name="Wing R.A."/>
            <person name="Wolfner M.F."/>
            <person name="Wong A."/>
            <person name="Wong G.K."/>
            <person name="Wu C.I."/>
            <person name="Wu G."/>
            <person name="Yamamoto D."/>
            <person name="Yang H.P."/>
            <person name="Yang S.P."/>
            <person name="Yorke J.A."/>
            <person name="Yoshida K."/>
            <person name="Zdobnov E."/>
            <person name="Zhang P."/>
            <person name="Zhang Y."/>
            <person name="Zimin A.V."/>
            <person name="Baldwin J."/>
            <person name="Abdouelleil A."/>
            <person name="Abdulkadir J."/>
            <person name="Abebe A."/>
            <person name="Abera B."/>
            <person name="Abreu J."/>
            <person name="Acer S.C."/>
            <person name="Aftuck L."/>
            <person name="Alexander A."/>
            <person name="An P."/>
            <person name="Anderson E."/>
            <person name="Anderson S."/>
            <person name="Arachi H."/>
            <person name="Azer M."/>
            <person name="Bachantsang P."/>
            <person name="Barry A."/>
            <person name="Bayul T."/>
            <person name="Berlin A."/>
            <person name="Bessette D."/>
            <person name="Bloom T."/>
            <person name="Blye J."/>
            <person name="Boguslavskiy L."/>
            <person name="Bonnet C."/>
            <person name="Boukhgalter B."/>
            <person name="Bourzgui I."/>
            <person name="Brown A."/>
            <person name="Cahill P."/>
            <person name="Channer S."/>
            <person name="Cheshatsang Y."/>
            <person name="Chuda L."/>
            <person name="Citroen M."/>
            <person name="Collymore A."/>
            <person name="Cooke P."/>
            <person name="Costello M."/>
            <person name="D'Aco K."/>
            <person name="Daza R."/>
            <person name="De Haan G."/>
            <person name="DeGray S."/>
            <person name="DeMaso C."/>
            <person name="Dhargay N."/>
            <person name="Dooley K."/>
            <person name="Dooley E."/>
            <person name="Doricent M."/>
            <person name="Dorje P."/>
            <person name="Dorjee K."/>
            <person name="Dupes A."/>
            <person name="Elong R."/>
            <person name="Falk J."/>
            <person name="Farina A."/>
            <person name="Faro S."/>
            <person name="Ferguson D."/>
            <person name="Fisher S."/>
            <person name="Foley C.D."/>
            <person name="Franke A."/>
            <person name="Friedrich D."/>
            <person name="Gadbois L."/>
            <person name="Gearin G."/>
            <person name="Gearin C.R."/>
            <person name="Giannoukos G."/>
            <person name="Goode T."/>
            <person name="Graham J."/>
            <person name="Grandbois E."/>
            <person name="Grewal S."/>
            <person name="Gyaltsen K."/>
            <person name="Hafez N."/>
            <person name="Hagos B."/>
            <person name="Hall J."/>
            <person name="Henson C."/>
            <person name="Hollinger A."/>
            <person name="Honan T."/>
            <person name="Huard M.D."/>
            <person name="Hughes L."/>
            <person name="Hurhula B."/>
            <person name="Husby M.E."/>
            <person name="Kamat A."/>
            <person name="Kanga B."/>
            <person name="Kashin S."/>
            <person name="Khazanovich D."/>
            <person name="Kisner P."/>
            <person name="Lance K."/>
            <person name="Lara M."/>
            <person name="Lee W."/>
            <person name="Lennon N."/>
            <person name="Letendre F."/>
            <person name="LeVine R."/>
            <person name="Lipovsky A."/>
            <person name="Liu X."/>
            <person name="Liu J."/>
            <person name="Liu S."/>
            <person name="Lokyitsang T."/>
            <person name="Lokyitsang Y."/>
            <person name="Lubonja R."/>
            <person name="Lui A."/>
            <person name="MacDonald P."/>
            <person name="Magnisalis V."/>
            <person name="Maru K."/>
            <person name="Matthews C."/>
            <person name="McCusker W."/>
            <person name="McDonough S."/>
            <person name="Mehta T."/>
            <person name="Meldrim J."/>
            <person name="Meneus L."/>
            <person name="Mihai O."/>
            <person name="Mihalev A."/>
            <person name="Mihova T."/>
            <person name="Mittelman R."/>
            <person name="Mlenga V."/>
            <person name="Montmayeur A."/>
            <person name="Mulrain L."/>
            <person name="Navidi A."/>
            <person name="Naylor J."/>
            <person name="Negash T."/>
            <person name="Nguyen T."/>
            <person name="Nguyen N."/>
            <person name="Nicol R."/>
            <person name="Norbu C."/>
            <person name="Norbu N."/>
            <person name="Novod N."/>
            <person name="O'Neill B."/>
            <person name="Osman S."/>
            <person name="Markiewicz E."/>
            <person name="Oyono O.L."/>
            <person name="Patti C."/>
            <person name="Phunkhang P."/>
            <person name="Pierre F."/>
            <person name="Priest M."/>
            <person name="Raghuraman S."/>
            <person name="Rege F."/>
            <person name="Reyes R."/>
            <person name="Rise C."/>
            <person name="Rogov P."/>
            <person name="Ross K."/>
            <person name="Ryan E."/>
            <person name="Settipalli S."/>
            <person name="Shea T."/>
            <person name="Sherpa N."/>
            <person name="Shi L."/>
            <person name="Shih D."/>
            <person name="Sparrow T."/>
            <person name="Spaulding J."/>
            <person name="Stalker J."/>
            <person name="Stange-Thomann N."/>
            <person name="Stavropoulos S."/>
            <person name="Stone C."/>
            <person name="Strader C."/>
            <person name="Tesfaye S."/>
            <person name="Thomson T."/>
            <person name="Thoulutsang Y."/>
            <person name="Thoulutsang D."/>
            <person name="Topham K."/>
            <person name="Topping I."/>
            <person name="Tsamla T."/>
            <person name="Vassiliev H."/>
            <person name="Vo A."/>
            <person name="Wangchuk T."/>
            <person name="Wangdi T."/>
            <person name="Weiand M."/>
            <person name="Wilkinson J."/>
            <person name="Wilson A."/>
            <person name="Yadav S."/>
            <person name="Young G."/>
            <person name="Yu Q."/>
            <person name="Zembek L."/>
            <person name="Zhong D."/>
            <person name="Zimmer A."/>
            <person name="Zwirko Z."/>
            <person name="Jaffe D.B."/>
            <person name="Alvarez P."/>
            <person name="Brockman W."/>
            <person name="Butler J."/>
            <person name="Chin C."/>
            <person name="Gnerre S."/>
            <person name="Grabherr M."/>
            <person name="Kleber M."/>
            <person name="Mauceli E."/>
            <person name="MacCallum I."/>
        </authorList>
    </citation>
    <scope>NUCLEOTIDE SEQUENCE [LARGE SCALE GENOMIC DNA]</scope>
    <source>
        <strain evidence="4">Tucson 14030-0811.24</strain>
    </source>
</reference>
<dbReference type="eggNOG" id="KOG4297">
    <property type="taxonomic scope" value="Eukaryota"/>
</dbReference>
<keyword evidence="1" id="KW-0732">Signal</keyword>
<organism evidence="3 4">
    <name type="scientific">Drosophila willistoni</name>
    <name type="common">Fruit fly</name>
    <dbReference type="NCBI Taxonomy" id="7260"/>
    <lineage>
        <taxon>Eukaryota</taxon>
        <taxon>Metazoa</taxon>
        <taxon>Ecdysozoa</taxon>
        <taxon>Arthropoda</taxon>
        <taxon>Hexapoda</taxon>
        <taxon>Insecta</taxon>
        <taxon>Pterygota</taxon>
        <taxon>Neoptera</taxon>
        <taxon>Endopterygota</taxon>
        <taxon>Diptera</taxon>
        <taxon>Brachycera</taxon>
        <taxon>Muscomorpha</taxon>
        <taxon>Ephydroidea</taxon>
        <taxon>Drosophilidae</taxon>
        <taxon>Drosophila</taxon>
        <taxon>Sophophora</taxon>
    </lineage>
</organism>
<name>B4MTG8_DROWI</name>